<dbReference type="PROSITE" id="PS50089">
    <property type="entry name" value="ZF_RING_2"/>
    <property type="match status" value="1"/>
</dbReference>
<accession>A0AAV2JXC2</accession>
<evidence type="ECO:0000256" key="8">
    <source>
        <dbReference type="ARBA" id="ARBA00022490"/>
    </source>
</evidence>
<comment type="catalytic activity">
    <reaction evidence="1">
        <text>S-ubiquitinyl-[E2 ubiquitin-conjugating enzyme]-L-cysteine + [acceptor protein]-L-lysine = [E2 ubiquitin-conjugating enzyme]-L-cysteine + N(6)-ubiquitinyl-[acceptor protein]-L-lysine.</text>
        <dbReference type="EC" id="2.3.2.27"/>
    </reaction>
</comment>
<dbReference type="SMART" id="SM00184">
    <property type="entry name" value="RING"/>
    <property type="match status" value="1"/>
</dbReference>
<evidence type="ECO:0000313" key="23">
    <source>
        <dbReference type="Proteomes" id="UP001497482"/>
    </source>
</evidence>
<evidence type="ECO:0000256" key="4">
    <source>
        <dbReference type="ARBA" id="ARBA00004906"/>
    </source>
</evidence>
<evidence type="ECO:0000256" key="6">
    <source>
        <dbReference type="ARBA" id="ARBA00012483"/>
    </source>
</evidence>
<evidence type="ECO:0000256" key="9">
    <source>
        <dbReference type="ARBA" id="ARBA00022679"/>
    </source>
</evidence>
<feature type="transmembrane region" description="Helical" evidence="20">
    <location>
        <begin position="352"/>
        <end position="372"/>
    </location>
</feature>
<evidence type="ECO:0000256" key="11">
    <source>
        <dbReference type="ARBA" id="ARBA00022723"/>
    </source>
</evidence>
<evidence type="ECO:0000256" key="17">
    <source>
        <dbReference type="ARBA" id="ARBA00030086"/>
    </source>
</evidence>
<evidence type="ECO:0000313" key="22">
    <source>
        <dbReference type="EMBL" id="CAL1580687.1"/>
    </source>
</evidence>
<dbReference type="Gene3D" id="3.30.40.10">
    <property type="entry name" value="Zinc/RING finger domain, C3HC4 (zinc finger)"/>
    <property type="match status" value="1"/>
</dbReference>
<dbReference type="GO" id="GO:0061630">
    <property type="term" value="F:ubiquitin protein ligase activity"/>
    <property type="evidence" value="ECO:0007669"/>
    <property type="project" value="UniProtKB-EC"/>
</dbReference>
<dbReference type="GO" id="GO:0008270">
    <property type="term" value="F:zinc ion binding"/>
    <property type="evidence" value="ECO:0007669"/>
    <property type="project" value="UniProtKB-KW"/>
</dbReference>
<keyword evidence="15 20" id="KW-1133">Transmembrane helix</keyword>
<protein>
    <recommendedName>
        <fullName evidence="7">E3 ubiquitin-protein ligase RNF182</fullName>
        <ecNumber evidence="6">2.3.2.27</ecNumber>
    </recommendedName>
    <alternativeName>
        <fullName evidence="18">RING finger protein 182</fullName>
    </alternativeName>
    <alternativeName>
        <fullName evidence="17">RING-type E3 ubiquitin transferase RNF182</fullName>
    </alternativeName>
</protein>
<dbReference type="GO" id="GO:0016020">
    <property type="term" value="C:membrane"/>
    <property type="evidence" value="ECO:0007669"/>
    <property type="project" value="UniProtKB-SubCell"/>
</dbReference>
<dbReference type="GO" id="GO:0016567">
    <property type="term" value="P:protein ubiquitination"/>
    <property type="evidence" value="ECO:0007669"/>
    <property type="project" value="TreeGrafter"/>
</dbReference>
<dbReference type="InterPro" id="IPR013083">
    <property type="entry name" value="Znf_RING/FYVE/PHD"/>
</dbReference>
<evidence type="ECO:0000256" key="19">
    <source>
        <dbReference type="PROSITE-ProRule" id="PRU00175"/>
    </source>
</evidence>
<evidence type="ECO:0000256" key="2">
    <source>
        <dbReference type="ARBA" id="ARBA00004141"/>
    </source>
</evidence>
<dbReference type="EMBL" id="OZ035836">
    <property type="protein sequence ID" value="CAL1580687.1"/>
    <property type="molecule type" value="Genomic_DNA"/>
</dbReference>
<dbReference type="InterPro" id="IPR047986">
    <property type="entry name" value="RNF182_RING-HC"/>
</dbReference>
<comment type="pathway">
    <text evidence="4">Protein modification; protein ubiquitination.</text>
</comment>
<reference evidence="22 23" key="1">
    <citation type="submission" date="2024-04" db="EMBL/GenBank/DDBJ databases">
        <authorList>
            <person name="Waldvogel A.-M."/>
            <person name="Schoenle A."/>
        </authorList>
    </citation>
    <scope>NUCLEOTIDE SEQUENCE [LARGE SCALE GENOMIC DNA]</scope>
</reference>
<keyword evidence="16 20" id="KW-0472">Membrane</keyword>
<keyword evidence="9" id="KW-0808">Transferase</keyword>
<evidence type="ECO:0000256" key="10">
    <source>
        <dbReference type="ARBA" id="ARBA00022692"/>
    </source>
</evidence>
<keyword evidence="14" id="KW-0862">Zinc</keyword>
<sequence length="393" mass="43309">MDDYIMSPAQASALIRAAFIRQARTTKGLWTFPSAGAHGPLFYTGSGWFWEPLHRPALTLRPALWRDAAAADGGLTHPGLKTFGTKDLRDWRPTGLETYGTEDLRDWRPTGLKTYGTGDLRDRRPTLWDCQGWLQTGPGQSRGSMGRVSEVEVSEDELECKICYSHYDLFTHRPKLLECCHTLCSKCLRKIVDVGDAFPREAVCPFCRYPTSLRGNSVSDLPDNLHLLSALSMHPPAQRNIQVTTELLLSPHALTSLVGHNSTLAPSLSSSSSSGTFSSLGSSPGFVLITIMEPRPLPRLASSLDSLVSMSRGWAALLWRGWARVLLWALGLVYFSSLPVGVYLLLLHRPTMGVLMVSLVPASLALVMGYGLCQCVWHELRHCLSDDSSSLNI</sequence>
<dbReference type="SUPFAM" id="SSF57850">
    <property type="entry name" value="RING/U-box"/>
    <property type="match status" value="1"/>
</dbReference>
<evidence type="ECO:0000256" key="7">
    <source>
        <dbReference type="ARBA" id="ARBA00014050"/>
    </source>
</evidence>
<keyword evidence="23" id="KW-1185">Reference proteome</keyword>
<evidence type="ECO:0000256" key="15">
    <source>
        <dbReference type="ARBA" id="ARBA00022989"/>
    </source>
</evidence>
<dbReference type="PANTHER" id="PTHR46675:SF2">
    <property type="entry name" value="E3 UBIQUITIN-PROTEIN LIGASE RNF182"/>
    <property type="match status" value="1"/>
</dbReference>
<feature type="domain" description="RING-type" evidence="21">
    <location>
        <begin position="160"/>
        <end position="208"/>
    </location>
</feature>
<dbReference type="GO" id="GO:0005737">
    <property type="term" value="C:cytoplasm"/>
    <property type="evidence" value="ECO:0007669"/>
    <property type="project" value="UniProtKB-SubCell"/>
</dbReference>
<evidence type="ECO:0000259" key="21">
    <source>
        <dbReference type="PROSITE" id="PS50089"/>
    </source>
</evidence>
<dbReference type="PROSITE" id="PS00518">
    <property type="entry name" value="ZF_RING_1"/>
    <property type="match status" value="1"/>
</dbReference>
<proteinExistence type="predicted"/>
<evidence type="ECO:0000256" key="14">
    <source>
        <dbReference type="ARBA" id="ARBA00022833"/>
    </source>
</evidence>
<dbReference type="CDD" id="cd16555">
    <property type="entry name" value="RING-HC_RNF182"/>
    <property type="match status" value="1"/>
</dbReference>
<dbReference type="Proteomes" id="UP001497482">
    <property type="component" value="Chromosome 14"/>
</dbReference>
<keyword evidence="8" id="KW-0963">Cytoplasm</keyword>
<evidence type="ECO:0000256" key="16">
    <source>
        <dbReference type="ARBA" id="ARBA00023136"/>
    </source>
</evidence>
<organism evidence="22 23">
    <name type="scientific">Knipowitschia caucasica</name>
    <name type="common">Caucasian dwarf goby</name>
    <name type="synonym">Pomatoschistus caucasicus</name>
    <dbReference type="NCBI Taxonomy" id="637954"/>
    <lineage>
        <taxon>Eukaryota</taxon>
        <taxon>Metazoa</taxon>
        <taxon>Chordata</taxon>
        <taxon>Craniata</taxon>
        <taxon>Vertebrata</taxon>
        <taxon>Euteleostomi</taxon>
        <taxon>Actinopterygii</taxon>
        <taxon>Neopterygii</taxon>
        <taxon>Teleostei</taxon>
        <taxon>Neoteleostei</taxon>
        <taxon>Acanthomorphata</taxon>
        <taxon>Gobiaria</taxon>
        <taxon>Gobiiformes</taxon>
        <taxon>Gobioidei</taxon>
        <taxon>Gobiidae</taxon>
        <taxon>Gobiinae</taxon>
        <taxon>Knipowitschia</taxon>
    </lineage>
</organism>
<dbReference type="InterPro" id="IPR042285">
    <property type="entry name" value="RNF182"/>
</dbReference>
<evidence type="ECO:0000256" key="12">
    <source>
        <dbReference type="ARBA" id="ARBA00022771"/>
    </source>
</evidence>
<feature type="transmembrane region" description="Helical" evidence="20">
    <location>
        <begin position="325"/>
        <end position="346"/>
    </location>
</feature>
<comment type="subcellular location">
    <subcellularLocation>
        <location evidence="3">Cytoplasm</location>
    </subcellularLocation>
    <subcellularLocation>
        <location evidence="2">Membrane</location>
        <topology evidence="2">Multi-pass membrane protein</topology>
    </subcellularLocation>
</comment>
<keyword evidence="12 19" id="KW-0863">Zinc-finger</keyword>
<dbReference type="AlphaFoldDB" id="A0AAV2JXC2"/>
<dbReference type="EC" id="2.3.2.27" evidence="6"/>
<evidence type="ECO:0000256" key="13">
    <source>
        <dbReference type="ARBA" id="ARBA00022786"/>
    </source>
</evidence>
<evidence type="ECO:0000256" key="3">
    <source>
        <dbReference type="ARBA" id="ARBA00004496"/>
    </source>
</evidence>
<name>A0AAV2JXC2_KNICA</name>
<keyword evidence="11" id="KW-0479">Metal-binding</keyword>
<comment type="subunit">
    <text evidence="5">Interacts with ATP6V0C.</text>
</comment>
<keyword evidence="10 20" id="KW-0812">Transmembrane</keyword>
<dbReference type="PANTHER" id="PTHR46675">
    <property type="entry name" value="E3 UBIQUITIN-PROTEIN LIGASE RNF182"/>
    <property type="match status" value="1"/>
</dbReference>
<evidence type="ECO:0000256" key="5">
    <source>
        <dbReference type="ARBA" id="ARBA00011482"/>
    </source>
</evidence>
<dbReference type="InterPro" id="IPR001841">
    <property type="entry name" value="Znf_RING"/>
</dbReference>
<evidence type="ECO:0000256" key="1">
    <source>
        <dbReference type="ARBA" id="ARBA00000900"/>
    </source>
</evidence>
<evidence type="ECO:0000256" key="20">
    <source>
        <dbReference type="SAM" id="Phobius"/>
    </source>
</evidence>
<evidence type="ECO:0000256" key="18">
    <source>
        <dbReference type="ARBA" id="ARBA00031239"/>
    </source>
</evidence>
<keyword evidence="13" id="KW-0833">Ubl conjugation pathway</keyword>
<dbReference type="InterPro" id="IPR017907">
    <property type="entry name" value="Znf_RING_CS"/>
</dbReference>
<gene>
    <name evidence="22" type="ORF">KC01_LOCUS11504</name>
</gene>